<organism evidence="6">
    <name type="scientific">viral metagenome</name>
    <dbReference type="NCBI Taxonomy" id="1070528"/>
    <lineage>
        <taxon>unclassified sequences</taxon>
        <taxon>metagenomes</taxon>
        <taxon>organismal metagenomes</taxon>
    </lineage>
</organism>
<evidence type="ECO:0000256" key="4">
    <source>
        <dbReference type="ARBA" id="ARBA00023136"/>
    </source>
</evidence>
<feature type="transmembrane region" description="Helical" evidence="5">
    <location>
        <begin position="12"/>
        <end position="37"/>
    </location>
</feature>
<name>A0A6C0B9D7_9ZZZZ</name>
<dbReference type="GO" id="GO:0016020">
    <property type="term" value="C:membrane"/>
    <property type="evidence" value="ECO:0007669"/>
    <property type="project" value="UniProtKB-SubCell"/>
</dbReference>
<dbReference type="Gene3D" id="1.20.1080.10">
    <property type="entry name" value="Glycerol uptake facilitator protein"/>
    <property type="match status" value="1"/>
</dbReference>
<dbReference type="InterPro" id="IPR000425">
    <property type="entry name" value="MIP"/>
</dbReference>
<proteinExistence type="predicted"/>
<feature type="transmembrane region" description="Helical" evidence="5">
    <location>
        <begin position="64"/>
        <end position="83"/>
    </location>
</feature>
<evidence type="ECO:0008006" key="7">
    <source>
        <dbReference type="Google" id="ProtNLM"/>
    </source>
</evidence>
<evidence type="ECO:0000256" key="2">
    <source>
        <dbReference type="ARBA" id="ARBA00022692"/>
    </source>
</evidence>
<evidence type="ECO:0000313" key="6">
    <source>
        <dbReference type="EMBL" id="QHS88414.1"/>
    </source>
</evidence>
<sequence>MQELLIEYVGTVFFLYVIIVTGNPLAIGAALALAAYIGGPISGGNYNPAVTILMTLAGKQQPTLMIPYILVQLLAALTVFELYKRVR</sequence>
<dbReference type="EMBL" id="MN739096">
    <property type="protein sequence ID" value="QHS88414.1"/>
    <property type="molecule type" value="Genomic_DNA"/>
</dbReference>
<evidence type="ECO:0000256" key="3">
    <source>
        <dbReference type="ARBA" id="ARBA00022989"/>
    </source>
</evidence>
<dbReference type="Pfam" id="PF00230">
    <property type="entry name" value="MIP"/>
    <property type="match status" value="1"/>
</dbReference>
<keyword evidence="4 5" id="KW-0472">Membrane</keyword>
<keyword evidence="2 5" id="KW-0812">Transmembrane</keyword>
<evidence type="ECO:0000256" key="5">
    <source>
        <dbReference type="SAM" id="Phobius"/>
    </source>
</evidence>
<dbReference type="AlphaFoldDB" id="A0A6C0B9D7"/>
<protein>
    <recommendedName>
        <fullName evidence="7">Major intrinsic protein</fullName>
    </recommendedName>
</protein>
<comment type="subcellular location">
    <subcellularLocation>
        <location evidence="1">Membrane</location>
        <topology evidence="1">Multi-pass membrane protein</topology>
    </subcellularLocation>
</comment>
<accession>A0A6C0B9D7</accession>
<dbReference type="GO" id="GO:0015267">
    <property type="term" value="F:channel activity"/>
    <property type="evidence" value="ECO:0007669"/>
    <property type="project" value="InterPro"/>
</dbReference>
<dbReference type="InterPro" id="IPR023271">
    <property type="entry name" value="Aquaporin-like"/>
</dbReference>
<reference evidence="6" key="1">
    <citation type="journal article" date="2020" name="Nature">
        <title>Giant virus diversity and host interactions through global metagenomics.</title>
        <authorList>
            <person name="Schulz F."/>
            <person name="Roux S."/>
            <person name="Paez-Espino D."/>
            <person name="Jungbluth S."/>
            <person name="Walsh D.A."/>
            <person name="Denef V.J."/>
            <person name="McMahon K.D."/>
            <person name="Konstantinidis K.T."/>
            <person name="Eloe-Fadrosh E.A."/>
            <person name="Kyrpides N.C."/>
            <person name="Woyke T."/>
        </authorList>
    </citation>
    <scope>NUCLEOTIDE SEQUENCE</scope>
    <source>
        <strain evidence="6">GVMAG-M-3300010158-55</strain>
    </source>
</reference>
<evidence type="ECO:0000256" key="1">
    <source>
        <dbReference type="ARBA" id="ARBA00004141"/>
    </source>
</evidence>
<dbReference type="SUPFAM" id="SSF81338">
    <property type="entry name" value="Aquaporin-like"/>
    <property type="match status" value="1"/>
</dbReference>
<keyword evidence="3 5" id="KW-1133">Transmembrane helix</keyword>